<feature type="transmembrane region" description="Helical" evidence="1">
    <location>
        <begin position="70"/>
        <end position="93"/>
    </location>
</feature>
<dbReference type="AlphaFoldDB" id="A0A2R4WZ43"/>
<feature type="transmembrane region" description="Helical" evidence="1">
    <location>
        <begin position="146"/>
        <end position="164"/>
    </location>
</feature>
<dbReference type="InterPro" id="IPR055941">
    <property type="entry name" value="DUF7519"/>
</dbReference>
<evidence type="ECO:0000313" key="2">
    <source>
        <dbReference type="EMBL" id="AWB26796.1"/>
    </source>
</evidence>
<gene>
    <name evidence="2" type="ORF">HARCEL1_03225</name>
</gene>
<accession>A0A2R4WZ43</accession>
<keyword evidence="3" id="KW-1185">Reference proteome</keyword>
<keyword evidence="1" id="KW-1133">Transmembrane helix</keyword>
<evidence type="ECO:0000313" key="3">
    <source>
        <dbReference type="Proteomes" id="UP000244727"/>
    </source>
</evidence>
<protein>
    <submittedName>
        <fullName evidence="2">Uncharacterized protein</fullName>
    </submittedName>
</protein>
<dbReference type="KEGG" id="harc:HARCEL1_03225"/>
<dbReference type="EMBL" id="CP028858">
    <property type="protein sequence ID" value="AWB26796.1"/>
    <property type="molecule type" value="Genomic_DNA"/>
</dbReference>
<keyword evidence="1" id="KW-0472">Membrane</keyword>
<proteinExistence type="predicted"/>
<evidence type="ECO:0000256" key="1">
    <source>
        <dbReference type="SAM" id="Phobius"/>
    </source>
</evidence>
<feature type="transmembrane region" description="Helical" evidence="1">
    <location>
        <begin position="113"/>
        <end position="134"/>
    </location>
</feature>
<reference evidence="2 3" key="1">
    <citation type="submission" date="2018-04" db="EMBL/GenBank/DDBJ databases">
        <title>Halococcoides cellulosivorans gen. nov., sp. nov., an extremely halophilic cellulose-utilizing haloarchaeon from hypersaline lakes.</title>
        <authorList>
            <person name="Sorokin D.Y."/>
            <person name="Toshchakov S.V."/>
            <person name="Samarov N.I."/>
            <person name="Korzhenkov A."/>
            <person name="Kublanov I.V."/>
        </authorList>
    </citation>
    <scope>NUCLEOTIDE SEQUENCE [LARGE SCALE GENOMIC DNA]</scope>
    <source>
        <strain evidence="2 3">HArcel1</strain>
    </source>
</reference>
<dbReference type="Pfam" id="PF24363">
    <property type="entry name" value="DUF7519"/>
    <property type="match status" value="1"/>
</dbReference>
<feature type="transmembrane region" description="Helical" evidence="1">
    <location>
        <begin position="12"/>
        <end position="30"/>
    </location>
</feature>
<feature type="transmembrane region" description="Helical" evidence="1">
    <location>
        <begin position="36"/>
        <end position="58"/>
    </location>
</feature>
<organism evidence="2 3">
    <name type="scientific">Halococcoides cellulosivorans</name>
    <dbReference type="NCBI Taxonomy" id="1679096"/>
    <lineage>
        <taxon>Archaea</taxon>
        <taxon>Methanobacteriati</taxon>
        <taxon>Methanobacteriota</taxon>
        <taxon>Stenosarchaea group</taxon>
        <taxon>Halobacteria</taxon>
        <taxon>Halobacteriales</taxon>
        <taxon>Haloarculaceae</taxon>
        <taxon>Halococcoides</taxon>
    </lineage>
</organism>
<sequence>MVAMSLDERPPLAAVALVTAIGTVATVAMVPSGTPLLAGALGTTLAAAGVALGSRRLLASGAVAVGAGTLAAGLYGLGGIGTATAGLGCLLVWDVGEQAISVTAHVGRGGRPMAAIGVHAAASTVAAGGVLAVVTGLASRTTGGQPIVALVLALVGGLFVVGSLRL</sequence>
<name>A0A2R4WZ43_9EURY</name>
<keyword evidence="1" id="KW-0812">Transmembrane</keyword>
<dbReference type="Proteomes" id="UP000244727">
    <property type="component" value="Chromosome"/>
</dbReference>